<dbReference type="AlphaFoldDB" id="A0A1P8UDE7"/>
<dbReference type="Proteomes" id="UP000243807">
    <property type="component" value="Chromosome"/>
</dbReference>
<dbReference type="STRING" id="1765967.BW247_01000"/>
<dbReference type="InterPro" id="IPR001853">
    <property type="entry name" value="DSBA-like_thioredoxin_dom"/>
</dbReference>
<dbReference type="Gene3D" id="3.40.30.10">
    <property type="entry name" value="Glutaredoxin"/>
    <property type="match status" value="1"/>
</dbReference>
<dbReference type="SUPFAM" id="SSF52833">
    <property type="entry name" value="Thioredoxin-like"/>
    <property type="match status" value="1"/>
</dbReference>
<evidence type="ECO:0000313" key="2">
    <source>
        <dbReference type="EMBL" id="APZ41848.1"/>
    </source>
</evidence>
<accession>A0A1P8UDE7</accession>
<dbReference type="RefSeq" id="WP_076835195.1">
    <property type="nucleotide sequence ID" value="NZ_CP019434.1"/>
</dbReference>
<dbReference type="KEGG" id="afy:BW247_01000"/>
<feature type="domain" description="DSBA-like thioredoxin" evidence="1">
    <location>
        <begin position="7"/>
        <end position="198"/>
    </location>
</feature>
<keyword evidence="3" id="KW-1185">Reference proteome</keyword>
<dbReference type="InterPro" id="IPR036249">
    <property type="entry name" value="Thioredoxin-like_sf"/>
</dbReference>
<organism evidence="2 3">
    <name type="scientific">Acidihalobacter ferrooxydans</name>
    <dbReference type="NCBI Taxonomy" id="1765967"/>
    <lineage>
        <taxon>Bacteria</taxon>
        <taxon>Pseudomonadati</taxon>
        <taxon>Pseudomonadota</taxon>
        <taxon>Gammaproteobacteria</taxon>
        <taxon>Chromatiales</taxon>
        <taxon>Ectothiorhodospiraceae</taxon>
        <taxon>Acidihalobacter</taxon>
    </lineage>
</organism>
<dbReference type="PANTHER" id="PTHR13887:SF41">
    <property type="entry name" value="THIOREDOXIN SUPERFAMILY PROTEIN"/>
    <property type="match status" value="1"/>
</dbReference>
<name>A0A1P8UDE7_9GAMM</name>
<proteinExistence type="predicted"/>
<dbReference type="Pfam" id="PF01323">
    <property type="entry name" value="DSBA"/>
    <property type="match status" value="1"/>
</dbReference>
<dbReference type="EMBL" id="CP019434">
    <property type="protein sequence ID" value="APZ41848.1"/>
    <property type="molecule type" value="Genomic_DNA"/>
</dbReference>
<sequence>MKPPLRVSVFLDYACPFCYIGSARLLRLEDRYDLRVNWAYIELHPETPPAGQAPGEPGYAPEQLSVIDESLAALAAADALPLVTRSRVPNTRLALRLAEAAKEQGREPFYRLHRTLFHAHFADGRDIGDAHVLRAIVAACDLPDDLPDRAWGVNPALDARFARYRAFAAAAGTRSVPTYVFGPQILIGVQSLETLYDAAQTLTTSAATDP</sequence>
<evidence type="ECO:0000259" key="1">
    <source>
        <dbReference type="Pfam" id="PF01323"/>
    </source>
</evidence>
<evidence type="ECO:0000313" key="3">
    <source>
        <dbReference type="Proteomes" id="UP000243807"/>
    </source>
</evidence>
<dbReference type="GO" id="GO:0016491">
    <property type="term" value="F:oxidoreductase activity"/>
    <property type="evidence" value="ECO:0007669"/>
    <property type="project" value="InterPro"/>
</dbReference>
<reference evidence="2 3" key="1">
    <citation type="submission" date="2017-01" db="EMBL/GenBank/DDBJ databases">
        <title>Draft sequence of Acidihalobacter ferrooxidans strain DSM 14175 (strain V8).</title>
        <authorList>
            <person name="Khaleque H.N."/>
            <person name="Ramsay J.P."/>
            <person name="Murphy R.J.T."/>
            <person name="Kaksonen A.H."/>
            <person name="Boxall N.J."/>
            <person name="Watkin E.L.J."/>
        </authorList>
    </citation>
    <scope>NUCLEOTIDE SEQUENCE [LARGE SCALE GENOMIC DNA]</scope>
    <source>
        <strain evidence="2 3">V8</strain>
    </source>
</reference>
<protein>
    <recommendedName>
        <fullName evidence="1">DSBA-like thioredoxin domain-containing protein</fullName>
    </recommendedName>
</protein>
<dbReference type="PANTHER" id="PTHR13887">
    <property type="entry name" value="GLUTATHIONE S-TRANSFERASE KAPPA"/>
    <property type="match status" value="1"/>
</dbReference>
<gene>
    <name evidence="2" type="ORF">BW247_01000</name>
</gene>